<sequence>MAIRIYNLVRIFLLLLLCTLSLSCSFWQNRVELNVVKIDTVPNANDNTPIAVDIVAITDASLISTIKVLSAAQWFNAKSQLLRDAPSTLHVWSLELVPGSHFISNENPLYGVPAEAIVLFAHYRSEGEHRLWLDKMDSLRLLLLTDEAVIAPSQGKSYEHNS</sequence>
<dbReference type="EMBL" id="AAIAJV010000043">
    <property type="protein sequence ID" value="ECC1608899.1"/>
    <property type="molecule type" value="Genomic_DNA"/>
</dbReference>
<comment type="caution">
    <text evidence="1">The sequence shown here is derived from an EMBL/GenBank/DDBJ whole genome shotgun (WGS) entry which is preliminary data.</text>
</comment>
<proteinExistence type="predicted"/>
<dbReference type="Proteomes" id="UP000839852">
    <property type="component" value="Unassembled WGS sequence"/>
</dbReference>
<gene>
    <name evidence="2" type="ORF">DPA05_24035</name>
    <name evidence="1" type="ORF">FNI14_23595</name>
</gene>
<dbReference type="EMBL" id="AAIIOQ010000046">
    <property type="protein sequence ID" value="ECE6362663.1"/>
    <property type="molecule type" value="Genomic_DNA"/>
</dbReference>
<name>A0A5Y1WLP7_SALER</name>
<reference evidence="1" key="1">
    <citation type="submission" date="2019-07" db="EMBL/GenBank/DDBJ databases">
        <authorList>
            <person name="Ashton P.M."/>
            <person name="Dallman T."/>
            <person name="Nair S."/>
            <person name="De Pinna E."/>
            <person name="Peters T."/>
            <person name="Grant K."/>
        </authorList>
    </citation>
    <scope>NUCLEOTIDE SEQUENCE</scope>
    <source>
        <strain evidence="2">319688</strain>
        <strain evidence="1">646013</strain>
    </source>
</reference>
<dbReference type="AlphaFoldDB" id="A0A5Y1WLP7"/>
<evidence type="ECO:0000313" key="1">
    <source>
        <dbReference type="EMBL" id="ECC1608899.1"/>
    </source>
</evidence>
<dbReference type="PROSITE" id="PS51257">
    <property type="entry name" value="PROKAR_LIPOPROTEIN"/>
    <property type="match status" value="1"/>
</dbReference>
<accession>A0A5Y1WLP7</accession>
<evidence type="ECO:0000313" key="2">
    <source>
        <dbReference type="EMBL" id="ECE6362663.1"/>
    </source>
</evidence>
<organism evidence="1">
    <name type="scientific">Salmonella enterica subsp. salamae</name>
    <dbReference type="NCBI Taxonomy" id="59202"/>
    <lineage>
        <taxon>Bacteria</taxon>
        <taxon>Pseudomonadati</taxon>
        <taxon>Pseudomonadota</taxon>
        <taxon>Gammaproteobacteria</taxon>
        <taxon>Enterobacterales</taxon>
        <taxon>Enterobacteriaceae</taxon>
        <taxon>Salmonella</taxon>
    </lineage>
</organism>
<protein>
    <submittedName>
        <fullName evidence="1">T6SS protein Cts2N</fullName>
    </submittedName>
</protein>